<evidence type="ECO:0000313" key="4">
    <source>
        <dbReference type="Proteomes" id="UP000388452"/>
    </source>
</evidence>
<dbReference type="EMBL" id="CP045068">
    <property type="protein sequence ID" value="QFQ91508.1"/>
    <property type="molecule type" value="Genomic_DNA"/>
</dbReference>
<feature type="domain" description="DUF1648" evidence="2">
    <location>
        <begin position="14"/>
        <end position="59"/>
    </location>
</feature>
<reference evidence="3 4" key="1">
    <citation type="submission" date="2019-10" db="EMBL/GenBank/DDBJ databases">
        <title>Genome sequencing of Lactobacillus manihotivorans.</title>
        <authorList>
            <person name="Kim K."/>
        </authorList>
    </citation>
    <scope>NUCLEOTIDE SEQUENCE [LARGE SCALE GENOMIC DNA]</scope>
    <source>
        <strain evidence="3 4">LM010</strain>
    </source>
</reference>
<dbReference type="InterPro" id="IPR012867">
    <property type="entry name" value="DUF1648"/>
</dbReference>
<evidence type="ECO:0000256" key="1">
    <source>
        <dbReference type="SAM" id="Phobius"/>
    </source>
</evidence>
<accession>A0A5P8JQZ9</accession>
<name>A0A5P8JQZ9_9LACO</name>
<keyword evidence="1" id="KW-0812">Transmembrane</keyword>
<feature type="transmembrane region" description="Helical" evidence="1">
    <location>
        <begin position="50"/>
        <end position="71"/>
    </location>
</feature>
<keyword evidence="1" id="KW-1133">Transmembrane helix</keyword>
<evidence type="ECO:0000259" key="2">
    <source>
        <dbReference type="Pfam" id="PF07853"/>
    </source>
</evidence>
<keyword evidence="1" id="KW-0472">Membrane</keyword>
<gene>
    <name evidence="3" type="ORF">LM010_08760</name>
</gene>
<dbReference type="AlphaFoldDB" id="A0A5P8JQZ9"/>
<feature type="transmembrane region" description="Helical" evidence="1">
    <location>
        <begin position="92"/>
        <end position="108"/>
    </location>
</feature>
<evidence type="ECO:0000313" key="3">
    <source>
        <dbReference type="EMBL" id="QFQ91508.1"/>
    </source>
</evidence>
<sequence length="113" mass="12602">MSVMRKFRLWIWGIALLSVVVTIGFMVISPQTIALHFNATGVADSWGGQWGLWLTPAILVVVGIICDRVAVHQRKRDGLTDLPVILVGEWRNILLMGMIFAVCTFLQLKQIGL</sequence>
<feature type="transmembrane region" description="Helical" evidence="1">
    <location>
        <begin position="9"/>
        <end position="30"/>
    </location>
</feature>
<proteinExistence type="predicted"/>
<dbReference type="Pfam" id="PF07853">
    <property type="entry name" value="DUF1648"/>
    <property type="match status" value="1"/>
</dbReference>
<organism evidence="3 4">
    <name type="scientific">Lacticaseibacillus manihotivorans</name>
    <dbReference type="NCBI Taxonomy" id="88233"/>
    <lineage>
        <taxon>Bacteria</taxon>
        <taxon>Bacillati</taxon>
        <taxon>Bacillota</taxon>
        <taxon>Bacilli</taxon>
        <taxon>Lactobacillales</taxon>
        <taxon>Lactobacillaceae</taxon>
        <taxon>Lacticaseibacillus</taxon>
    </lineage>
</organism>
<protein>
    <submittedName>
        <fullName evidence="3">DUF1648 domain-containing protein</fullName>
    </submittedName>
</protein>
<dbReference type="Proteomes" id="UP000388452">
    <property type="component" value="Chromosome"/>
</dbReference>